<evidence type="ECO:0000313" key="2">
    <source>
        <dbReference type="EMBL" id="EAZ03418.1"/>
    </source>
</evidence>
<accession>A2YK07</accession>
<feature type="compositionally biased region" description="Polar residues" evidence="1">
    <location>
        <begin position="19"/>
        <end position="28"/>
    </location>
</feature>
<feature type="compositionally biased region" description="Basic and acidic residues" evidence="1">
    <location>
        <begin position="52"/>
        <end position="61"/>
    </location>
</feature>
<keyword evidence="3" id="KW-1185">Reference proteome</keyword>
<reference evidence="2 3" key="1">
    <citation type="journal article" date="2005" name="PLoS Biol.">
        <title>The genomes of Oryza sativa: a history of duplications.</title>
        <authorList>
            <person name="Yu J."/>
            <person name="Wang J."/>
            <person name="Lin W."/>
            <person name="Li S."/>
            <person name="Li H."/>
            <person name="Zhou J."/>
            <person name="Ni P."/>
            <person name="Dong W."/>
            <person name="Hu S."/>
            <person name="Zeng C."/>
            <person name="Zhang J."/>
            <person name="Zhang Y."/>
            <person name="Li R."/>
            <person name="Xu Z."/>
            <person name="Li S."/>
            <person name="Li X."/>
            <person name="Zheng H."/>
            <person name="Cong L."/>
            <person name="Lin L."/>
            <person name="Yin J."/>
            <person name="Geng J."/>
            <person name="Li G."/>
            <person name="Shi J."/>
            <person name="Liu J."/>
            <person name="Lv H."/>
            <person name="Li J."/>
            <person name="Wang J."/>
            <person name="Deng Y."/>
            <person name="Ran L."/>
            <person name="Shi X."/>
            <person name="Wang X."/>
            <person name="Wu Q."/>
            <person name="Li C."/>
            <person name="Ren X."/>
            <person name="Wang J."/>
            <person name="Wang X."/>
            <person name="Li D."/>
            <person name="Liu D."/>
            <person name="Zhang X."/>
            <person name="Ji Z."/>
            <person name="Zhao W."/>
            <person name="Sun Y."/>
            <person name="Zhang Z."/>
            <person name="Bao J."/>
            <person name="Han Y."/>
            <person name="Dong L."/>
            <person name="Ji J."/>
            <person name="Chen P."/>
            <person name="Wu S."/>
            <person name="Liu J."/>
            <person name="Xiao Y."/>
            <person name="Bu D."/>
            <person name="Tan J."/>
            <person name="Yang L."/>
            <person name="Ye C."/>
            <person name="Zhang J."/>
            <person name="Xu J."/>
            <person name="Zhou Y."/>
            <person name="Yu Y."/>
            <person name="Zhang B."/>
            <person name="Zhuang S."/>
            <person name="Wei H."/>
            <person name="Liu B."/>
            <person name="Lei M."/>
            <person name="Yu H."/>
            <person name="Li Y."/>
            <person name="Xu H."/>
            <person name="Wei S."/>
            <person name="He X."/>
            <person name="Fang L."/>
            <person name="Zhang Z."/>
            <person name="Zhang Y."/>
            <person name="Huang X."/>
            <person name="Su Z."/>
            <person name="Tong W."/>
            <person name="Li J."/>
            <person name="Tong Z."/>
            <person name="Li S."/>
            <person name="Ye J."/>
            <person name="Wang L."/>
            <person name="Fang L."/>
            <person name="Lei T."/>
            <person name="Chen C."/>
            <person name="Chen H."/>
            <person name="Xu Z."/>
            <person name="Li H."/>
            <person name="Huang H."/>
            <person name="Zhang F."/>
            <person name="Xu H."/>
            <person name="Li N."/>
            <person name="Zhao C."/>
            <person name="Li S."/>
            <person name="Dong L."/>
            <person name="Huang Y."/>
            <person name="Li L."/>
            <person name="Xi Y."/>
            <person name="Qi Q."/>
            <person name="Li W."/>
            <person name="Zhang B."/>
            <person name="Hu W."/>
            <person name="Zhang Y."/>
            <person name="Tian X."/>
            <person name="Jiao Y."/>
            <person name="Liang X."/>
            <person name="Jin J."/>
            <person name="Gao L."/>
            <person name="Zheng W."/>
            <person name="Hao B."/>
            <person name="Liu S."/>
            <person name="Wang W."/>
            <person name="Yuan L."/>
            <person name="Cao M."/>
            <person name="McDermott J."/>
            <person name="Samudrala R."/>
            <person name="Wang J."/>
            <person name="Wong G.K."/>
            <person name="Yang H."/>
        </authorList>
    </citation>
    <scope>NUCLEOTIDE SEQUENCE [LARGE SCALE GENOMIC DNA]</scope>
    <source>
        <strain evidence="3">cv. 93-11</strain>
    </source>
</reference>
<sequence length="61" mass="6463">MAVIHGKEEEGKVESESSPRQCGTTGTMEQREKPSVVGDAQAMGGANGRVIAHNDHPHPPE</sequence>
<dbReference type="HOGENOM" id="CLU_2926802_0_0_1"/>
<organism evidence="2 3">
    <name type="scientific">Oryza sativa subsp. indica</name>
    <name type="common">Rice</name>
    <dbReference type="NCBI Taxonomy" id="39946"/>
    <lineage>
        <taxon>Eukaryota</taxon>
        <taxon>Viridiplantae</taxon>
        <taxon>Streptophyta</taxon>
        <taxon>Embryophyta</taxon>
        <taxon>Tracheophyta</taxon>
        <taxon>Spermatophyta</taxon>
        <taxon>Magnoliopsida</taxon>
        <taxon>Liliopsida</taxon>
        <taxon>Poales</taxon>
        <taxon>Poaceae</taxon>
        <taxon>BOP clade</taxon>
        <taxon>Oryzoideae</taxon>
        <taxon>Oryzeae</taxon>
        <taxon>Oryzinae</taxon>
        <taxon>Oryza</taxon>
        <taxon>Oryza sativa</taxon>
    </lineage>
</organism>
<dbReference type="Gramene" id="BGIOSGA025473-TA">
    <property type="protein sequence ID" value="BGIOSGA025473-PA"/>
    <property type="gene ID" value="BGIOSGA025473"/>
</dbReference>
<evidence type="ECO:0000256" key="1">
    <source>
        <dbReference type="SAM" id="MobiDB-lite"/>
    </source>
</evidence>
<protein>
    <submittedName>
        <fullName evidence="2">Uncharacterized protein</fullName>
    </submittedName>
</protein>
<dbReference type="EMBL" id="CM000132">
    <property type="protein sequence ID" value="EAZ03418.1"/>
    <property type="molecule type" value="Genomic_DNA"/>
</dbReference>
<proteinExistence type="predicted"/>
<dbReference type="OMA" id="RQCGTTG"/>
<evidence type="ECO:0000313" key="3">
    <source>
        <dbReference type="Proteomes" id="UP000007015"/>
    </source>
</evidence>
<feature type="region of interest" description="Disordered" evidence="1">
    <location>
        <begin position="1"/>
        <end position="61"/>
    </location>
</feature>
<dbReference type="Proteomes" id="UP000007015">
    <property type="component" value="Chromosome 7"/>
</dbReference>
<gene>
    <name evidence="2" type="ORF">OsI_25557</name>
</gene>
<name>A2YK07_ORYSI</name>
<feature type="compositionally biased region" description="Basic and acidic residues" evidence="1">
    <location>
        <begin position="1"/>
        <end position="17"/>
    </location>
</feature>
<dbReference type="AlphaFoldDB" id="A2YK07"/>